<sequence length="388" mass="45021">MQSNLIMFPRVNTDVEYTQNDSFLSDEYDFAEQRFIELLALENLDRRLYVEPQLASEFENILAIAIVAGYEGNLEKNNPSDKQSLMPKTLSNIGNETAHLFLQRILYRINRLCLFWYDDLHNYDNERSIYLQQIRDRIETAWQKWELAQTNLETLHDEALQNLDVKQALINRVKSDLNPEISAESRYIREEMNEAGYGHLLAIASFDGLVEGSRLSRILGGTANPIQCTLIKVLLEEYGNGRFNRKHSTFFAQMLNEFGMNTQPEAYFDLVPWEVLACANHNFLMTERKRHYLRYCGGLTYFEVSGPSAYRNYLTAAQRLGLSDAAMGYWDLHIREDERHGQWMLDDVALPLAEMYPNDAWELVLGYDQEKSMGNRASEAIVASIRNY</sequence>
<dbReference type="SMART" id="SM01236">
    <property type="entry name" value="Haem_oxygenase_2"/>
    <property type="match status" value="1"/>
</dbReference>
<dbReference type="SUPFAM" id="SSF48613">
    <property type="entry name" value="Heme oxygenase-like"/>
    <property type="match status" value="1"/>
</dbReference>
<keyword evidence="2" id="KW-1185">Reference proteome</keyword>
<proteinExistence type="predicted"/>
<organism evidence="1 2">
    <name type="scientific">Brunnivagina elsteri CCALA 953</name>
    <dbReference type="NCBI Taxonomy" id="987040"/>
    <lineage>
        <taxon>Bacteria</taxon>
        <taxon>Bacillati</taxon>
        <taxon>Cyanobacteriota</taxon>
        <taxon>Cyanophyceae</taxon>
        <taxon>Nostocales</taxon>
        <taxon>Calotrichaceae</taxon>
        <taxon>Brunnivagina</taxon>
    </lineage>
</organism>
<name>A0A2A2TC53_9CYAN</name>
<dbReference type="AlphaFoldDB" id="A0A2A2TC53"/>
<dbReference type="Proteomes" id="UP000218238">
    <property type="component" value="Unassembled WGS sequence"/>
</dbReference>
<accession>A0A2A2TC53</accession>
<evidence type="ECO:0008006" key="3">
    <source>
        <dbReference type="Google" id="ProtNLM"/>
    </source>
</evidence>
<comment type="caution">
    <text evidence="1">The sequence shown here is derived from an EMBL/GenBank/DDBJ whole genome shotgun (WGS) entry which is preliminary data.</text>
</comment>
<dbReference type="OrthoDB" id="252872at2"/>
<protein>
    <recommendedName>
        <fullName evidence="3">Iron-containing redox enzyme family protein</fullName>
    </recommendedName>
</protein>
<evidence type="ECO:0000313" key="1">
    <source>
        <dbReference type="EMBL" id="PAX51226.1"/>
    </source>
</evidence>
<dbReference type="EMBL" id="NTFS01000441">
    <property type="protein sequence ID" value="PAX51226.1"/>
    <property type="molecule type" value="Genomic_DNA"/>
</dbReference>
<reference evidence="1 2" key="1">
    <citation type="submission" date="2017-08" db="EMBL/GenBank/DDBJ databases">
        <title>Draft genome sequence of filamentous cyanobacterium Calothrix elsteri CCALA 953.</title>
        <authorList>
            <person name="Gagunashvili A.N."/>
            <person name="Elster J."/>
            <person name="Andresson O.S."/>
        </authorList>
    </citation>
    <scope>NUCLEOTIDE SEQUENCE [LARGE SCALE GENOMIC DNA]</scope>
    <source>
        <strain evidence="1 2">CCALA 953</strain>
    </source>
</reference>
<gene>
    <name evidence="1" type="ORF">CK510_25950</name>
</gene>
<dbReference type="RefSeq" id="WP_095724418.1">
    <property type="nucleotide sequence ID" value="NZ_NTFS01000441.1"/>
</dbReference>
<dbReference type="Gene3D" id="1.20.910.10">
    <property type="entry name" value="Heme oxygenase-like"/>
    <property type="match status" value="1"/>
</dbReference>
<dbReference type="Pfam" id="PF14518">
    <property type="entry name" value="Haem_oxygenas_2"/>
    <property type="match status" value="1"/>
</dbReference>
<dbReference type="InterPro" id="IPR016084">
    <property type="entry name" value="Haem_Oase-like_multi-hlx"/>
</dbReference>
<evidence type="ECO:0000313" key="2">
    <source>
        <dbReference type="Proteomes" id="UP000218238"/>
    </source>
</evidence>